<dbReference type="GO" id="GO:0016020">
    <property type="term" value="C:membrane"/>
    <property type="evidence" value="ECO:0007669"/>
    <property type="project" value="TreeGrafter"/>
</dbReference>
<evidence type="ECO:0000313" key="4">
    <source>
        <dbReference type="Proteomes" id="UP000789396"/>
    </source>
</evidence>
<evidence type="ECO:0000256" key="1">
    <source>
        <dbReference type="ARBA" id="ARBA00022448"/>
    </source>
</evidence>
<protein>
    <submittedName>
        <fullName evidence="3">10368_t:CDS:1</fullName>
    </submittedName>
</protein>
<organism evidence="3 4">
    <name type="scientific">Racocetra fulgida</name>
    <dbReference type="NCBI Taxonomy" id="60492"/>
    <lineage>
        <taxon>Eukaryota</taxon>
        <taxon>Fungi</taxon>
        <taxon>Fungi incertae sedis</taxon>
        <taxon>Mucoromycota</taxon>
        <taxon>Glomeromycotina</taxon>
        <taxon>Glomeromycetes</taxon>
        <taxon>Diversisporales</taxon>
        <taxon>Gigasporaceae</taxon>
        <taxon>Racocetra</taxon>
    </lineage>
</organism>
<evidence type="ECO:0000313" key="3">
    <source>
        <dbReference type="EMBL" id="CAG8573007.1"/>
    </source>
</evidence>
<evidence type="ECO:0000259" key="2">
    <source>
        <dbReference type="Pfam" id="PF16916"/>
    </source>
</evidence>
<feature type="non-terminal residue" evidence="3">
    <location>
        <position position="1"/>
    </location>
</feature>
<dbReference type="EMBL" id="CAJVPZ010006387">
    <property type="protein sequence ID" value="CAG8573007.1"/>
    <property type="molecule type" value="Genomic_DNA"/>
</dbReference>
<gene>
    <name evidence="3" type="ORF">RFULGI_LOCUS5536</name>
</gene>
<comment type="caution">
    <text evidence="3">The sequence shown here is derived from an EMBL/GenBank/DDBJ whole genome shotgun (WGS) entry which is preliminary data.</text>
</comment>
<keyword evidence="1" id="KW-0813">Transport</keyword>
<dbReference type="Proteomes" id="UP000789396">
    <property type="component" value="Unassembled WGS sequence"/>
</dbReference>
<dbReference type="Gene3D" id="3.30.70.1350">
    <property type="entry name" value="Cation efflux protein, cytoplasmic domain"/>
    <property type="match status" value="1"/>
</dbReference>
<proteinExistence type="predicted"/>
<dbReference type="OrthoDB" id="78296at2759"/>
<sequence>SIPDVAFISSPETILDVRSSSNTSLPIRSQTPISEHPIPVAQSSAVHGSESTLSLRASACPVNTEPPPYVADYYTARDPLSLGPKRKSEDEIKKSSKKIQAFYRDQNELIDELLTYHAGANLFVEVDIVMDRETPLWESHDIGESLQIKLEKLANVERAFVHVDYETSHKPEHQKEE</sequence>
<name>A0A9N9G2K7_9GLOM</name>
<feature type="domain" description="Cation efflux protein cytoplasmic" evidence="2">
    <location>
        <begin position="97"/>
        <end position="164"/>
    </location>
</feature>
<dbReference type="AlphaFoldDB" id="A0A9N9G2K7"/>
<dbReference type="Pfam" id="PF16916">
    <property type="entry name" value="ZT_dimer"/>
    <property type="match status" value="1"/>
</dbReference>
<reference evidence="3" key="1">
    <citation type="submission" date="2021-06" db="EMBL/GenBank/DDBJ databases">
        <authorList>
            <person name="Kallberg Y."/>
            <person name="Tangrot J."/>
            <person name="Rosling A."/>
        </authorList>
    </citation>
    <scope>NUCLEOTIDE SEQUENCE</scope>
    <source>
        <strain evidence="3">IN212</strain>
    </source>
</reference>
<accession>A0A9N9G2K7</accession>
<keyword evidence="4" id="KW-1185">Reference proteome</keyword>
<dbReference type="GO" id="GO:0008324">
    <property type="term" value="F:monoatomic cation transmembrane transporter activity"/>
    <property type="evidence" value="ECO:0007669"/>
    <property type="project" value="TreeGrafter"/>
</dbReference>
<dbReference type="SUPFAM" id="SSF160240">
    <property type="entry name" value="Cation efflux protein cytoplasmic domain-like"/>
    <property type="match status" value="1"/>
</dbReference>
<dbReference type="InterPro" id="IPR050291">
    <property type="entry name" value="CDF_Transporter"/>
</dbReference>
<dbReference type="PANTHER" id="PTHR43840">
    <property type="entry name" value="MITOCHONDRIAL METAL TRANSPORTER 1-RELATED"/>
    <property type="match status" value="1"/>
</dbReference>
<dbReference type="InterPro" id="IPR027470">
    <property type="entry name" value="Cation_efflux_CTD"/>
</dbReference>
<dbReference type="InterPro" id="IPR036837">
    <property type="entry name" value="Cation_efflux_CTD_sf"/>
</dbReference>
<dbReference type="PANTHER" id="PTHR43840:SF13">
    <property type="entry name" value="CATION EFFLUX PROTEIN CYTOPLASMIC DOMAIN-CONTAINING PROTEIN"/>
    <property type="match status" value="1"/>
</dbReference>